<evidence type="ECO:0008006" key="3">
    <source>
        <dbReference type="Google" id="ProtNLM"/>
    </source>
</evidence>
<organism evidence="1 2">
    <name type="scientific">Photorhabdus laumondii subsp. clarkei</name>
    <dbReference type="NCBI Taxonomy" id="2029685"/>
    <lineage>
        <taxon>Bacteria</taxon>
        <taxon>Pseudomonadati</taxon>
        <taxon>Pseudomonadota</taxon>
        <taxon>Gammaproteobacteria</taxon>
        <taxon>Enterobacterales</taxon>
        <taxon>Morganellaceae</taxon>
        <taxon>Photorhabdus</taxon>
    </lineage>
</organism>
<proteinExistence type="predicted"/>
<dbReference type="InterPro" id="IPR029058">
    <property type="entry name" value="AB_hydrolase_fold"/>
</dbReference>
<dbReference type="EMBL" id="NSCI01000001">
    <property type="protein sequence ID" value="RAW93550.1"/>
    <property type="molecule type" value="Genomic_DNA"/>
</dbReference>
<dbReference type="Pfam" id="PF06500">
    <property type="entry name" value="FrsA-like"/>
    <property type="match status" value="1"/>
</dbReference>
<protein>
    <recommendedName>
        <fullName evidence="3">Alpha/beta hydrolase</fullName>
    </recommendedName>
</protein>
<evidence type="ECO:0000313" key="2">
    <source>
        <dbReference type="Proteomes" id="UP000250870"/>
    </source>
</evidence>
<reference evidence="1 2" key="1">
    <citation type="journal article" date="2018" name="Int. J. Syst. Evol. Microbiol.">
        <title>Whole-genome-based revisit of Photorhabdus phylogeny: proposal for the elevation of most Photorhabdus subspecies to the species level and description of one novel species Photorhabdus bodei sp. nov., and one novel subspecies Photorhabdus laumondii subsp. clarkei subsp. nov.</title>
        <authorList>
            <person name="Machado R.A.R."/>
            <person name="Wuthrich D."/>
            <person name="Kuhnert P."/>
            <person name="Arce C.C.M."/>
            <person name="Thonen L."/>
            <person name="Ruiz C."/>
            <person name="Zhang X."/>
            <person name="Robert C.A.M."/>
            <person name="Karimi J."/>
            <person name="Kamali S."/>
            <person name="Ma J."/>
            <person name="Bruggmann R."/>
            <person name="Erb M."/>
        </authorList>
    </citation>
    <scope>NUCLEOTIDE SEQUENCE [LARGE SCALE GENOMIC DNA]</scope>
    <source>
        <strain evidence="1 2">BOJ-47</strain>
    </source>
</reference>
<name>A0A329VMS5_9GAMM</name>
<sequence length="365" mass="42371">MNKLDEMKNYVILHAKTLGIHRKVSNLLLSIDSLSDDSSSGWGNIFWKEARHLERNDNHKEALGLYNIARFPYPATTIQHRSYDDYINLFKKMYIATHKLEEKITSDGRQRFYIKHGKTKDIVIICGGIISLKEQWISALDIFHSLGFTVILTEMPCVGENEINFNIESFNMFSDILNVIDFSHENRCHLLAMSFSGYIALKNSCIDDRINAITMVGTPIYDLYHNVKAFQNLPKITKDVLINNINKNNQEKIYTDDELFNLLHSKFSPIEKANKDLKVFYLQSKYDEIISLTETSHLENKCSFFNKLCLPDVHGSPNYHKTVVFYIIWSVLKSMNKKACARILLIAMIFTSRIIYRFKTILNND</sequence>
<gene>
    <name evidence="1" type="ORF">CKY01_01080</name>
</gene>
<dbReference type="RefSeq" id="WP_113024390.1">
    <property type="nucleotide sequence ID" value="NZ_CAWNWQ010000001.1"/>
</dbReference>
<comment type="caution">
    <text evidence="1">The sequence shown here is derived from an EMBL/GenBank/DDBJ whole genome shotgun (WGS) entry which is preliminary data.</text>
</comment>
<dbReference type="SUPFAM" id="SSF53474">
    <property type="entry name" value="alpha/beta-Hydrolases"/>
    <property type="match status" value="1"/>
</dbReference>
<evidence type="ECO:0000313" key="1">
    <source>
        <dbReference type="EMBL" id="RAW93550.1"/>
    </source>
</evidence>
<dbReference type="Gene3D" id="3.40.50.1820">
    <property type="entry name" value="alpha/beta hydrolase"/>
    <property type="match status" value="1"/>
</dbReference>
<dbReference type="Proteomes" id="UP000250870">
    <property type="component" value="Unassembled WGS sequence"/>
</dbReference>
<accession>A0A329VMS5</accession>
<dbReference type="InterPro" id="IPR010520">
    <property type="entry name" value="FrsA-like"/>
</dbReference>
<dbReference type="AlphaFoldDB" id="A0A329VMS5"/>